<dbReference type="SMART" id="SM00922">
    <property type="entry name" value="MR_MLE"/>
    <property type="match status" value="1"/>
</dbReference>
<evidence type="ECO:0000256" key="1">
    <source>
        <dbReference type="ARBA" id="ARBA00001946"/>
    </source>
</evidence>
<reference evidence="5" key="1">
    <citation type="submission" date="2018-05" db="EMBL/GenBank/DDBJ databases">
        <authorList>
            <person name="Lanie J.A."/>
            <person name="Ng W.-L."/>
            <person name="Kazmierczak K.M."/>
            <person name="Andrzejewski T.M."/>
            <person name="Davidsen T.M."/>
            <person name="Wayne K.J."/>
            <person name="Tettelin H."/>
            <person name="Glass J.I."/>
            <person name="Rusch D."/>
            <person name="Podicherti R."/>
            <person name="Tsui H.-C.T."/>
            <person name="Winkler M.E."/>
        </authorList>
    </citation>
    <scope>NUCLEOTIDE SEQUENCE</scope>
</reference>
<dbReference type="Gene3D" id="3.20.20.120">
    <property type="entry name" value="Enolase-like C-terminal domain"/>
    <property type="match status" value="1"/>
</dbReference>
<evidence type="ECO:0000313" key="5">
    <source>
        <dbReference type="EMBL" id="SVA53128.1"/>
    </source>
</evidence>
<dbReference type="EMBL" id="UINC01012127">
    <property type="protein sequence ID" value="SVA53128.1"/>
    <property type="molecule type" value="Genomic_DNA"/>
</dbReference>
<dbReference type="GO" id="GO:0016836">
    <property type="term" value="F:hydro-lyase activity"/>
    <property type="evidence" value="ECO:0007669"/>
    <property type="project" value="TreeGrafter"/>
</dbReference>
<keyword evidence="3" id="KW-0460">Magnesium</keyword>
<dbReference type="InterPro" id="IPR036849">
    <property type="entry name" value="Enolase-like_C_sf"/>
</dbReference>
<dbReference type="PANTHER" id="PTHR13794">
    <property type="entry name" value="ENOLASE SUPERFAMILY, MANDELATE RACEMASE"/>
    <property type="match status" value="1"/>
</dbReference>
<gene>
    <name evidence="5" type="ORF">METZ01_LOCUS105982</name>
</gene>
<proteinExistence type="predicted"/>
<name>A0A381WLQ7_9ZZZZ</name>
<feature type="domain" description="Mandelate racemase/muconate lactonizing enzyme C-terminal" evidence="4">
    <location>
        <begin position="154"/>
        <end position="257"/>
    </location>
</feature>
<evidence type="ECO:0000256" key="2">
    <source>
        <dbReference type="ARBA" id="ARBA00022723"/>
    </source>
</evidence>
<dbReference type="AlphaFoldDB" id="A0A381WLQ7"/>
<evidence type="ECO:0000259" key="4">
    <source>
        <dbReference type="SMART" id="SM00922"/>
    </source>
</evidence>
<dbReference type="Pfam" id="PF13378">
    <property type="entry name" value="MR_MLE_C"/>
    <property type="match status" value="1"/>
</dbReference>
<comment type="cofactor">
    <cofactor evidence="1">
        <name>Mg(2+)</name>
        <dbReference type="ChEBI" id="CHEBI:18420"/>
    </cofactor>
</comment>
<dbReference type="SUPFAM" id="SSF51604">
    <property type="entry name" value="Enolase C-terminal domain-like"/>
    <property type="match status" value="1"/>
</dbReference>
<evidence type="ECO:0000256" key="3">
    <source>
        <dbReference type="ARBA" id="ARBA00022842"/>
    </source>
</evidence>
<dbReference type="InterPro" id="IPR046945">
    <property type="entry name" value="RHMD-like"/>
</dbReference>
<protein>
    <recommendedName>
        <fullName evidence="4">Mandelate racemase/muconate lactonizing enzyme C-terminal domain-containing protein</fullName>
    </recommendedName>
</protein>
<dbReference type="GO" id="GO:0000287">
    <property type="term" value="F:magnesium ion binding"/>
    <property type="evidence" value="ECO:0007669"/>
    <property type="project" value="TreeGrafter"/>
</dbReference>
<dbReference type="InterPro" id="IPR029065">
    <property type="entry name" value="Enolase_C-like"/>
</dbReference>
<accession>A0A381WLQ7</accession>
<dbReference type="SFLD" id="SFLDS00001">
    <property type="entry name" value="Enolase"/>
    <property type="match status" value="1"/>
</dbReference>
<keyword evidence="2" id="KW-0479">Metal-binding</keyword>
<dbReference type="GO" id="GO:0016052">
    <property type="term" value="P:carbohydrate catabolic process"/>
    <property type="evidence" value="ECO:0007669"/>
    <property type="project" value="TreeGrafter"/>
</dbReference>
<dbReference type="PANTHER" id="PTHR13794:SF58">
    <property type="entry name" value="MITOCHONDRIAL ENOLASE SUPERFAMILY MEMBER 1"/>
    <property type="match status" value="1"/>
</dbReference>
<dbReference type="InterPro" id="IPR013342">
    <property type="entry name" value="Mandelate_racemase_C"/>
</dbReference>
<organism evidence="5">
    <name type="scientific">marine metagenome</name>
    <dbReference type="NCBI Taxonomy" id="408172"/>
    <lineage>
        <taxon>unclassified sequences</taxon>
        <taxon>metagenomes</taxon>
        <taxon>ecological metagenomes</taxon>
    </lineage>
</organism>
<sequence>MSSEIIQSVSVTPISSSYQKELGKNAYIDNIGMQRLEWVVCARSSSGAEGISIANRLMREGTVENMLAHIKGALLGREVDQLLEISEGVVMGAGPDMDRWYRRNGWMTILAFDLVGKVQGVSAIDLLGGRKHDSVPAYDTTLYFQDFLNPAKGAQQVADEASQAVTDGWRAVKLKVGRGGRWMLPKAGMQRDIDVVLGVREAVGSDVKIYVDANFGYDNNLDLLDQFIKEVTPADIFWFEEMITHGVDGYKQMREILAKYGSKALLTCGEVDRDPISETFQDLIDGGLIDGYQPDIVGHGYLGWMDVERQLSGTGVRTIPHNFGNGSFGTYASIIWGAASETYVSLEDERAIPCYLTTLPEFTNGAYSLPTGPGLGVDIDYSGYAPHSKHENRMEV</sequence>